<protein>
    <submittedName>
        <fullName evidence="1">S-adenosyl-L-methionine-dependent methyltransferase</fullName>
    </submittedName>
</protein>
<dbReference type="EMBL" id="MU276357">
    <property type="protein sequence ID" value="KAI0039093.1"/>
    <property type="molecule type" value="Genomic_DNA"/>
</dbReference>
<evidence type="ECO:0000313" key="2">
    <source>
        <dbReference type="Proteomes" id="UP000814033"/>
    </source>
</evidence>
<name>A0ACB8R530_9AGAM</name>
<evidence type="ECO:0000313" key="1">
    <source>
        <dbReference type="EMBL" id="KAI0039093.1"/>
    </source>
</evidence>
<proteinExistence type="predicted"/>
<organism evidence="1 2">
    <name type="scientific">Auriscalpium vulgare</name>
    <dbReference type="NCBI Taxonomy" id="40419"/>
    <lineage>
        <taxon>Eukaryota</taxon>
        <taxon>Fungi</taxon>
        <taxon>Dikarya</taxon>
        <taxon>Basidiomycota</taxon>
        <taxon>Agaricomycotina</taxon>
        <taxon>Agaricomycetes</taxon>
        <taxon>Russulales</taxon>
        <taxon>Auriscalpiaceae</taxon>
        <taxon>Auriscalpium</taxon>
    </lineage>
</organism>
<reference evidence="1" key="2">
    <citation type="journal article" date="2022" name="New Phytol.">
        <title>Evolutionary transition to the ectomycorrhizal habit in the genomes of a hyperdiverse lineage of mushroom-forming fungi.</title>
        <authorList>
            <person name="Looney B."/>
            <person name="Miyauchi S."/>
            <person name="Morin E."/>
            <person name="Drula E."/>
            <person name="Courty P.E."/>
            <person name="Kohler A."/>
            <person name="Kuo A."/>
            <person name="LaButti K."/>
            <person name="Pangilinan J."/>
            <person name="Lipzen A."/>
            <person name="Riley R."/>
            <person name="Andreopoulos W."/>
            <person name="He G."/>
            <person name="Johnson J."/>
            <person name="Nolan M."/>
            <person name="Tritt A."/>
            <person name="Barry K.W."/>
            <person name="Grigoriev I.V."/>
            <person name="Nagy L.G."/>
            <person name="Hibbett D."/>
            <person name="Henrissat B."/>
            <person name="Matheny P.B."/>
            <person name="Labbe J."/>
            <person name="Martin F.M."/>
        </authorList>
    </citation>
    <scope>NUCLEOTIDE SEQUENCE</scope>
    <source>
        <strain evidence="1">FP105234-sp</strain>
    </source>
</reference>
<feature type="non-terminal residue" evidence="1">
    <location>
        <position position="1"/>
    </location>
</feature>
<keyword evidence="1" id="KW-0808">Transferase</keyword>
<keyword evidence="2" id="KW-1185">Reference proteome</keyword>
<comment type="caution">
    <text evidence="1">The sequence shown here is derived from an EMBL/GenBank/DDBJ whole genome shotgun (WGS) entry which is preliminary data.</text>
</comment>
<accession>A0ACB8R530</accession>
<dbReference type="Proteomes" id="UP000814033">
    <property type="component" value="Unassembled WGS sequence"/>
</dbReference>
<gene>
    <name evidence="1" type="ORF">FA95DRAFT_1577817</name>
</gene>
<keyword evidence="1" id="KW-0489">Methyltransferase</keyword>
<sequence length="104" mass="12194">LYGRLDKEDVFQTTVTNVEPTAKQSWVLNPYCRRIFTVRELARSQGFPDYFQFYSRRKDVKTMHRQIGNAVPWPMAEAIGREIHKALAKKQMDDRAEATFIVVD</sequence>
<reference evidence="1" key="1">
    <citation type="submission" date="2021-02" db="EMBL/GenBank/DDBJ databases">
        <authorList>
            <consortium name="DOE Joint Genome Institute"/>
            <person name="Ahrendt S."/>
            <person name="Looney B.P."/>
            <person name="Miyauchi S."/>
            <person name="Morin E."/>
            <person name="Drula E."/>
            <person name="Courty P.E."/>
            <person name="Chicoki N."/>
            <person name="Fauchery L."/>
            <person name="Kohler A."/>
            <person name="Kuo A."/>
            <person name="Labutti K."/>
            <person name="Pangilinan J."/>
            <person name="Lipzen A."/>
            <person name="Riley R."/>
            <person name="Andreopoulos W."/>
            <person name="He G."/>
            <person name="Johnson J."/>
            <person name="Barry K.W."/>
            <person name="Grigoriev I.V."/>
            <person name="Nagy L."/>
            <person name="Hibbett D."/>
            <person name="Henrissat B."/>
            <person name="Matheny P.B."/>
            <person name="Labbe J."/>
            <person name="Martin F."/>
        </authorList>
    </citation>
    <scope>NUCLEOTIDE SEQUENCE</scope>
    <source>
        <strain evidence="1">FP105234-sp</strain>
    </source>
</reference>